<feature type="region of interest" description="Disordered" evidence="1">
    <location>
        <begin position="30"/>
        <end position="53"/>
    </location>
</feature>
<proteinExistence type="predicted"/>
<accession>A0A9I9CD61</accession>
<sequence>MQTAVIESEDGVEWRTAAIDGVRKWKRRRKMNPVDRDGHLLSPRIQSRRQRRS</sequence>
<organism evidence="2">
    <name type="scientific">Cucumis melo</name>
    <name type="common">Muskmelon</name>
    <dbReference type="NCBI Taxonomy" id="3656"/>
    <lineage>
        <taxon>Eukaryota</taxon>
        <taxon>Viridiplantae</taxon>
        <taxon>Streptophyta</taxon>
        <taxon>Embryophyta</taxon>
        <taxon>Tracheophyta</taxon>
        <taxon>Spermatophyta</taxon>
        <taxon>Magnoliopsida</taxon>
        <taxon>eudicotyledons</taxon>
        <taxon>Gunneridae</taxon>
        <taxon>Pentapetalae</taxon>
        <taxon>rosids</taxon>
        <taxon>fabids</taxon>
        <taxon>Cucurbitales</taxon>
        <taxon>Cucurbitaceae</taxon>
        <taxon>Benincaseae</taxon>
        <taxon>Cucumis</taxon>
    </lineage>
</organism>
<dbReference type="AlphaFoldDB" id="A0A9I9CD61"/>
<evidence type="ECO:0000313" key="2">
    <source>
        <dbReference type="EnsemblPlants" id="MELO3C001758.2.1"/>
    </source>
</evidence>
<dbReference type="EnsemblPlants" id="MELO3C001758.2.1">
    <property type="protein sequence ID" value="MELO3C001758.2.1"/>
    <property type="gene ID" value="MELO3C001758.2"/>
</dbReference>
<protein>
    <submittedName>
        <fullName evidence="2">Uncharacterized protein</fullName>
    </submittedName>
</protein>
<dbReference type="Gramene" id="MELO3C001758.2.1">
    <property type="protein sequence ID" value="MELO3C001758.2.1"/>
    <property type="gene ID" value="MELO3C001758.2"/>
</dbReference>
<name>A0A9I9CD61_CUCME</name>
<reference evidence="2" key="1">
    <citation type="submission" date="2023-03" db="UniProtKB">
        <authorList>
            <consortium name="EnsemblPlants"/>
        </authorList>
    </citation>
    <scope>IDENTIFICATION</scope>
</reference>
<evidence type="ECO:0000256" key="1">
    <source>
        <dbReference type="SAM" id="MobiDB-lite"/>
    </source>
</evidence>